<dbReference type="Proteomes" id="UP000694521">
    <property type="component" value="Unplaced"/>
</dbReference>
<dbReference type="PANTHER" id="PTHR16294:SF4">
    <property type="entry name" value="DYSBINDIN DOMAIN-CONTAINING PROTEIN 1"/>
    <property type="match status" value="1"/>
</dbReference>
<feature type="compositionally biased region" description="Pro residues" evidence="3">
    <location>
        <begin position="116"/>
        <end position="127"/>
    </location>
</feature>
<comment type="similarity">
    <text evidence="1">Belongs to the dysbindin family.</text>
</comment>
<evidence type="ECO:0000256" key="3">
    <source>
        <dbReference type="SAM" id="MobiDB-lite"/>
    </source>
</evidence>
<sequence>MGWWRGAAPSLPRGWGRVRTGLLLDEERGGDPVSLLEGRWWHRWAPRPGQGTGQLLSGQAHGLPAALCAQHRSQMSLKFPEIPPFLCCLLWVVVVGGFCPLPRHAATSRGGGGGDPPIPTSPSPCPVPSHLAANRWRGPVARGWLCAPAAVTPGGLGAVGATAVPGATPRTGGGLLAVLGASPAPAAPPPQGGRPARTVPCLPVPPQETKRLLSGLRPPNRLRFCLADTKGLRGAGGVCRHRGWRGPRQLPRSAACSAGVPGLGTHSPLGRGAPGRRRGRGRELPSLPRPRTNVAGAGSAELGKETPAPERTAGTPVPGTAEEAPDVPVEEQGGIPIPTASLLQVTERRRECAPPTHTLVTVPLSPSSLPGSPPSTLGSPQGPQPTPVPLPAEPLSSVSSLEVHFDLLDLTELTDMSDQELAEVFADSDEENAAGESPSGLHPQAMPRAGYLRSPSWTRAREQGREKKHLSDSELQPGAVDAFLAVERPQQE</sequence>
<dbReference type="AlphaFoldDB" id="A0A8B9DE30"/>
<evidence type="ECO:0000313" key="5">
    <source>
        <dbReference type="Proteomes" id="UP000694521"/>
    </source>
</evidence>
<proteinExistence type="inferred from homology"/>
<feature type="region of interest" description="Disordered" evidence="3">
    <location>
        <begin position="106"/>
        <end position="130"/>
    </location>
</feature>
<dbReference type="PANTHER" id="PTHR16294">
    <property type="entry name" value="DYSTROBREVIN BINDING PROTEIN 1 DYSBINDIN"/>
    <property type="match status" value="1"/>
</dbReference>
<evidence type="ECO:0000256" key="2">
    <source>
        <dbReference type="ARBA" id="ARBA00040078"/>
    </source>
</evidence>
<feature type="compositionally biased region" description="Pro residues" evidence="3">
    <location>
        <begin position="382"/>
        <end position="392"/>
    </location>
</feature>
<dbReference type="Pfam" id="PF04440">
    <property type="entry name" value="Dysbindin"/>
    <property type="match status" value="1"/>
</dbReference>
<feature type="region of interest" description="Disordered" evidence="3">
    <location>
        <begin position="236"/>
        <end position="338"/>
    </location>
</feature>
<feature type="compositionally biased region" description="Acidic residues" evidence="3">
    <location>
        <begin position="419"/>
        <end position="433"/>
    </location>
</feature>
<feature type="compositionally biased region" description="Low complexity" evidence="3">
    <location>
        <begin position="358"/>
        <end position="381"/>
    </location>
</feature>
<organism evidence="4 5">
    <name type="scientific">Anser cygnoides</name>
    <name type="common">Swan goose</name>
    <dbReference type="NCBI Taxonomy" id="8845"/>
    <lineage>
        <taxon>Eukaryota</taxon>
        <taxon>Metazoa</taxon>
        <taxon>Chordata</taxon>
        <taxon>Craniata</taxon>
        <taxon>Vertebrata</taxon>
        <taxon>Euteleostomi</taxon>
        <taxon>Archelosauria</taxon>
        <taxon>Archosauria</taxon>
        <taxon>Dinosauria</taxon>
        <taxon>Saurischia</taxon>
        <taxon>Theropoda</taxon>
        <taxon>Coelurosauria</taxon>
        <taxon>Aves</taxon>
        <taxon>Neognathae</taxon>
        <taxon>Galloanserae</taxon>
        <taxon>Anseriformes</taxon>
        <taxon>Anatidae</taxon>
        <taxon>Anserinae</taxon>
        <taxon>Anser</taxon>
    </lineage>
</organism>
<evidence type="ECO:0000313" key="4">
    <source>
        <dbReference type="Ensembl" id="ENSACDP00005004866.1"/>
    </source>
</evidence>
<feature type="region of interest" description="Disordered" evidence="3">
    <location>
        <begin position="185"/>
        <end position="204"/>
    </location>
</feature>
<feature type="region of interest" description="Disordered" evidence="3">
    <location>
        <begin position="419"/>
        <end position="492"/>
    </location>
</feature>
<reference evidence="4" key="1">
    <citation type="submission" date="2025-08" db="UniProtKB">
        <authorList>
            <consortium name="Ensembl"/>
        </authorList>
    </citation>
    <scope>IDENTIFICATION</scope>
</reference>
<reference evidence="4" key="2">
    <citation type="submission" date="2025-09" db="UniProtKB">
        <authorList>
            <consortium name="Ensembl"/>
        </authorList>
    </citation>
    <scope>IDENTIFICATION</scope>
</reference>
<dbReference type="Ensembl" id="ENSACDT00005005830.1">
    <property type="protein sequence ID" value="ENSACDP00005004866.1"/>
    <property type="gene ID" value="ENSACDG00005003556.1"/>
</dbReference>
<accession>A0A8B9DE30</accession>
<feature type="compositionally biased region" description="Basic and acidic residues" evidence="3">
    <location>
        <begin position="459"/>
        <end position="472"/>
    </location>
</feature>
<name>A0A8B9DE30_ANSCY</name>
<feature type="region of interest" description="Disordered" evidence="3">
    <location>
        <begin position="356"/>
        <end position="395"/>
    </location>
</feature>
<dbReference type="InterPro" id="IPR007531">
    <property type="entry name" value="Dysbindin"/>
</dbReference>
<evidence type="ECO:0000256" key="1">
    <source>
        <dbReference type="ARBA" id="ARBA00008686"/>
    </source>
</evidence>
<protein>
    <recommendedName>
        <fullName evidence="2">Dysbindin domain-containing protein 1</fullName>
    </recommendedName>
</protein>
<keyword evidence="5" id="KW-1185">Reference proteome</keyword>
<dbReference type="GO" id="GO:0005737">
    <property type="term" value="C:cytoplasm"/>
    <property type="evidence" value="ECO:0007669"/>
    <property type="project" value="InterPro"/>
</dbReference>